<keyword evidence="2" id="KW-0732">Signal</keyword>
<feature type="chain" id="PRO_5008598690" evidence="2">
    <location>
        <begin position="20"/>
        <end position="203"/>
    </location>
</feature>
<protein>
    <submittedName>
        <fullName evidence="3">Uncharacterized protein</fullName>
    </submittedName>
</protein>
<evidence type="ECO:0000313" key="4">
    <source>
        <dbReference type="Proteomes" id="UP000092321"/>
    </source>
</evidence>
<evidence type="ECO:0000256" key="1">
    <source>
        <dbReference type="SAM" id="Phobius"/>
    </source>
</evidence>
<comment type="caution">
    <text evidence="3">The sequence shown here is derived from an EMBL/GenBank/DDBJ whole genome shotgun (WGS) entry which is preliminary data.</text>
</comment>
<evidence type="ECO:0000313" key="3">
    <source>
        <dbReference type="EMBL" id="OBA26172.1"/>
    </source>
</evidence>
<organism evidence="3 4">
    <name type="scientific">Hanseniaspora valbyensis NRRL Y-1626</name>
    <dbReference type="NCBI Taxonomy" id="766949"/>
    <lineage>
        <taxon>Eukaryota</taxon>
        <taxon>Fungi</taxon>
        <taxon>Dikarya</taxon>
        <taxon>Ascomycota</taxon>
        <taxon>Saccharomycotina</taxon>
        <taxon>Saccharomycetes</taxon>
        <taxon>Saccharomycodales</taxon>
        <taxon>Saccharomycodaceae</taxon>
        <taxon>Hanseniaspora</taxon>
    </lineage>
</organism>
<keyword evidence="1" id="KW-0812">Transmembrane</keyword>
<reference evidence="4" key="1">
    <citation type="journal article" date="2016" name="Proc. Natl. Acad. Sci. U.S.A.">
        <title>Comparative genomics of biotechnologically important yeasts.</title>
        <authorList>
            <person name="Riley R."/>
            <person name="Haridas S."/>
            <person name="Wolfe K.H."/>
            <person name="Lopes M.R."/>
            <person name="Hittinger C.T."/>
            <person name="Goeker M."/>
            <person name="Salamov A.A."/>
            <person name="Wisecaver J.H."/>
            <person name="Long T.M."/>
            <person name="Calvey C.H."/>
            <person name="Aerts A.L."/>
            <person name="Barry K.W."/>
            <person name="Choi C."/>
            <person name="Clum A."/>
            <person name="Coughlan A.Y."/>
            <person name="Deshpande S."/>
            <person name="Douglass A.P."/>
            <person name="Hanson S.J."/>
            <person name="Klenk H.-P."/>
            <person name="LaButti K.M."/>
            <person name="Lapidus A."/>
            <person name="Lindquist E.A."/>
            <person name="Lipzen A.M."/>
            <person name="Meier-Kolthoff J.P."/>
            <person name="Ohm R.A."/>
            <person name="Otillar R.P."/>
            <person name="Pangilinan J.L."/>
            <person name="Peng Y."/>
            <person name="Rokas A."/>
            <person name="Rosa C.A."/>
            <person name="Scheuner C."/>
            <person name="Sibirny A.A."/>
            <person name="Slot J.C."/>
            <person name="Stielow J.B."/>
            <person name="Sun H."/>
            <person name="Kurtzman C.P."/>
            <person name="Blackwell M."/>
            <person name="Grigoriev I.V."/>
            <person name="Jeffries T.W."/>
        </authorList>
    </citation>
    <scope>NUCLEOTIDE SEQUENCE [LARGE SCALE GENOMIC DNA]</scope>
    <source>
        <strain evidence="4">NRRL Y-1626</strain>
    </source>
</reference>
<dbReference type="OrthoDB" id="297598at2759"/>
<dbReference type="AlphaFoldDB" id="A0A1B7TBR3"/>
<gene>
    <name evidence="3" type="ORF">HANVADRAFT_53339</name>
</gene>
<dbReference type="EMBL" id="LXPE01000022">
    <property type="protein sequence ID" value="OBA26172.1"/>
    <property type="molecule type" value="Genomic_DNA"/>
</dbReference>
<keyword evidence="1" id="KW-1133">Transmembrane helix</keyword>
<feature type="transmembrane region" description="Helical" evidence="1">
    <location>
        <begin position="159"/>
        <end position="181"/>
    </location>
</feature>
<keyword evidence="1" id="KW-0472">Membrane</keyword>
<accession>A0A1B7TBR3</accession>
<keyword evidence="4" id="KW-1185">Reference proteome</keyword>
<feature type="signal peptide" evidence="2">
    <location>
        <begin position="1"/>
        <end position="19"/>
    </location>
</feature>
<proteinExistence type="predicted"/>
<sequence length="203" mass="23756">MKLVYLVCIYSFLLNNSSANTITQFIKPFSDEIYDNKLISLNDTNSENIILNYSDDKKLNEFYQFLPMKDLNTFNQQIVNIIFQNVPIKEELLNKQNSFFNKICWTPVSSVDFDDLTFYVNENEIILQFTAIPLSDKIDGFTIYISLEKLMFGLLPLSIIYLIVYLTSFIAILVVVLFFSYKKLLSIVLLKNNNNKFKKIKKE</sequence>
<name>A0A1B7TBR3_9ASCO</name>
<dbReference type="Proteomes" id="UP000092321">
    <property type="component" value="Unassembled WGS sequence"/>
</dbReference>
<evidence type="ECO:0000256" key="2">
    <source>
        <dbReference type="SAM" id="SignalP"/>
    </source>
</evidence>